<dbReference type="Gene3D" id="1.10.10.10">
    <property type="entry name" value="Winged helix-like DNA-binding domain superfamily/Winged helix DNA-binding domain"/>
    <property type="match status" value="1"/>
</dbReference>
<organism evidence="3 4">
    <name type="scientific">Blyttiomyces helicus</name>
    <dbReference type="NCBI Taxonomy" id="388810"/>
    <lineage>
        <taxon>Eukaryota</taxon>
        <taxon>Fungi</taxon>
        <taxon>Fungi incertae sedis</taxon>
        <taxon>Chytridiomycota</taxon>
        <taxon>Chytridiomycota incertae sedis</taxon>
        <taxon>Chytridiomycetes</taxon>
        <taxon>Chytridiomycetes incertae sedis</taxon>
        <taxon>Blyttiomyces</taxon>
    </lineage>
</organism>
<feature type="domain" description="Replication protein A C-terminal" evidence="2">
    <location>
        <begin position="58"/>
        <end position="158"/>
    </location>
</feature>
<proteinExistence type="predicted"/>
<dbReference type="SUPFAM" id="SSF46785">
    <property type="entry name" value="Winged helix' DNA-binding domain"/>
    <property type="match status" value="1"/>
</dbReference>
<gene>
    <name evidence="3" type="ORF">BDK51DRAFT_49426</name>
</gene>
<accession>A0A4P9WRU8</accession>
<feature type="compositionally biased region" description="Polar residues" evidence="1">
    <location>
        <begin position="84"/>
        <end position="93"/>
    </location>
</feature>
<dbReference type="Proteomes" id="UP000269721">
    <property type="component" value="Unassembled WGS sequence"/>
</dbReference>
<dbReference type="OrthoDB" id="25571at2759"/>
<feature type="compositionally biased region" description="Basic and acidic residues" evidence="1">
    <location>
        <begin position="14"/>
        <end position="26"/>
    </location>
</feature>
<protein>
    <recommendedName>
        <fullName evidence="2">Replication protein A C-terminal domain-containing protein</fullName>
    </recommendedName>
</protein>
<dbReference type="Pfam" id="PF08784">
    <property type="entry name" value="RPA_C"/>
    <property type="match status" value="1"/>
</dbReference>
<dbReference type="InterPro" id="IPR036390">
    <property type="entry name" value="WH_DNA-bd_sf"/>
</dbReference>
<evidence type="ECO:0000313" key="3">
    <source>
        <dbReference type="EMBL" id="RKO93666.1"/>
    </source>
</evidence>
<dbReference type="AlphaFoldDB" id="A0A4P9WRU8"/>
<sequence>MLFSKVDSSGCRGKASDRASGDDLIRYGKRTTARILGKREACSGKVHCPDGPDIDGGPSAPETQSTTPSRPQTSYENSDYAPPSHQQYPQQDNRAADGFTNLQRMIVDFARKFSNTIEGASIAETVHALRAHASEKDIRDAITSLQEEGNLYTSSDEEHFKNSD</sequence>
<evidence type="ECO:0000256" key="1">
    <source>
        <dbReference type="SAM" id="MobiDB-lite"/>
    </source>
</evidence>
<feature type="region of interest" description="Disordered" evidence="1">
    <location>
        <begin position="1"/>
        <end position="99"/>
    </location>
</feature>
<evidence type="ECO:0000313" key="4">
    <source>
        <dbReference type="Proteomes" id="UP000269721"/>
    </source>
</evidence>
<dbReference type="InterPro" id="IPR036388">
    <property type="entry name" value="WH-like_DNA-bd_sf"/>
</dbReference>
<reference evidence="4" key="1">
    <citation type="journal article" date="2018" name="Nat. Microbiol.">
        <title>Leveraging single-cell genomics to expand the fungal tree of life.</title>
        <authorList>
            <person name="Ahrendt S.R."/>
            <person name="Quandt C.A."/>
            <person name="Ciobanu D."/>
            <person name="Clum A."/>
            <person name="Salamov A."/>
            <person name="Andreopoulos B."/>
            <person name="Cheng J.F."/>
            <person name="Woyke T."/>
            <person name="Pelin A."/>
            <person name="Henrissat B."/>
            <person name="Reynolds N.K."/>
            <person name="Benny G.L."/>
            <person name="Smith M.E."/>
            <person name="James T.Y."/>
            <person name="Grigoriev I.V."/>
        </authorList>
    </citation>
    <scope>NUCLEOTIDE SEQUENCE [LARGE SCALE GENOMIC DNA]</scope>
</reference>
<name>A0A4P9WRU8_9FUNG</name>
<evidence type="ECO:0000259" key="2">
    <source>
        <dbReference type="Pfam" id="PF08784"/>
    </source>
</evidence>
<dbReference type="InterPro" id="IPR014892">
    <property type="entry name" value="RPA_C"/>
</dbReference>
<keyword evidence="4" id="KW-1185">Reference proteome</keyword>
<dbReference type="EMBL" id="KZ994154">
    <property type="protein sequence ID" value="RKO93666.1"/>
    <property type="molecule type" value="Genomic_DNA"/>
</dbReference>
<feature type="compositionally biased region" description="Basic and acidic residues" evidence="1">
    <location>
        <begin position="37"/>
        <end position="50"/>
    </location>
</feature>
<feature type="compositionally biased region" description="Low complexity" evidence="1">
    <location>
        <begin position="63"/>
        <end position="74"/>
    </location>
</feature>